<name>A0ABR4M1J7_9EURO</name>
<organism evidence="1 2">
    <name type="scientific">Aspergillus lucknowensis</name>
    <dbReference type="NCBI Taxonomy" id="176173"/>
    <lineage>
        <taxon>Eukaryota</taxon>
        <taxon>Fungi</taxon>
        <taxon>Dikarya</taxon>
        <taxon>Ascomycota</taxon>
        <taxon>Pezizomycotina</taxon>
        <taxon>Eurotiomycetes</taxon>
        <taxon>Eurotiomycetidae</taxon>
        <taxon>Eurotiales</taxon>
        <taxon>Aspergillaceae</taxon>
        <taxon>Aspergillus</taxon>
        <taxon>Aspergillus subgen. Nidulantes</taxon>
    </lineage>
</organism>
<comment type="caution">
    <text evidence="1">The sequence shown here is derived from an EMBL/GenBank/DDBJ whole genome shotgun (WGS) entry which is preliminary data.</text>
</comment>
<sequence>MFLVRPVAMRTFAGGIASLRGNPTQQFARRSYAATHEVKKSSDLPWTIVSIGVSVPVLYYLYESGNKKDEHHDHKSDEH</sequence>
<keyword evidence="2" id="KW-1185">Reference proteome</keyword>
<dbReference type="GeneID" id="98147336"/>
<evidence type="ECO:0000313" key="2">
    <source>
        <dbReference type="Proteomes" id="UP001610432"/>
    </source>
</evidence>
<dbReference type="Proteomes" id="UP001610432">
    <property type="component" value="Unassembled WGS sequence"/>
</dbReference>
<dbReference type="RefSeq" id="XP_070889662.1">
    <property type="nucleotide sequence ID" value="XM_071032264.1"/>
</dbReference>
<accession>A0ABR4M1J7</accession>
<gene>
    <name evidence="1" type="ORF">BJX67DRAFT_378017</name>
</gene>
<reference evidence="1 2" key="1">
    <citation type="submission" date="2024-07" db="EMBL/GenBank/DDBJ databases">
        <title>Section-level genome sequencing and comparative genomics of Aspergillus sections Usti and Cavernicolus.</title>
        <authorList>
            <consortium name="Lawrence Berkeley National Laboratory"/>
            <person name="Nybo J.L."/>
            <person name="Vesth T.C."/>
            <person name="Theobald S."/>
            <person name="Frisvad J.C."/>
            <person name="Larsen T.O."/>
            <person name="Kjaerboelling I."/>
            <person name="Rothschild-Mancinelli K."/>
            <person name="Lyhne E.K."/>
            <person name="Kogle M.E."/>
            <person name="Barry K."/>
            <person name="Clum A."/>
            <person name="Na H."/>
            <person name="Ledsgaard L."/>
            <person name="Lin J."/>
            <person name="Lipzen A."/>
            <person name="Kuo A."/>
            <person name="Riley R."/>
            <person name="Mondo S."/>
            <person name="Labutti K."/>
            <person name="Haridas S."/>
            <person name="Pangalinan J."/>
            <person name="Salamov A.A."/>
            <person name="Simmons B.A."/>
            <person name="Magnuson J.K."/>
            <person name="Chen J."/>
            <person name="Drula E."/>
            <person name="Henrissat B."/>
            <person name="Wiebenga A."/>
            <person name="Lubbers R.J."/>
            <person name="Gomes A.C."/>
            <person name="Macurrencykelacurrency M.R."/>
            <person name="Stajich J."/>
            <person name="Grigoriev I.V."/>
            <person name="Mortensen U.H."/>
            <person name="De Vries R.P."/>
            <person name="Baker S.E."/>
            <person name="Andersen M.R."/>
        </authorList>
    </citation>
    <scope>NUCLEOTIDE SEQUENCE [LARGE SCALE GENOMIC DNA]</scope>
    <source>
        <strain evidence="1 2">CBS 449.75</strain>
    </source>
</reference>
<protein>
    <submittedName>
        <fullName evidence="1">Uncharacterized protein</fullName>
    </submittedName>
</protein>
<dbReference type="EMBL" id="JBFXLQ010000005">
    <property type="protein sequence ID" value="KAL2870683.1"/>
    <property type="molecule type" value="Genomic_DNA"/>
</dbReference>
<proteinExistence type="predicted"/>
<evidence type="ECO:0000313" key="1">
    <source>
        <dbReference type="EMBL" id="KAL2870683.1"/>
    </source>
</evidence>